<gene>
    <name evidence="1" type="ORF">F511_41584</name>
</gene>
<dbReference type="EMBL" id="KQ986414">
    <property type="protein sequence ID" value="KZV58657.1"/>
    <property type="molecule type" value="Genomic_DNA"/>
</dbReference>
<protein>
    <submittedName>
        <fullName evidence="1">NAC domain-containing protein 76-like</fullName>
    </submittedName>
</protein>
<reference evidence="1 2" key="1">
    <citation type="journal article" date="2015" name="Proc. Natl. Acad. Sci. U.S.A.">
        <title>The resurrection genome of Boea hygrometrica: A blueprint for survival of dehydration.</title>
        <authorList>
            <person name="Xiao L."/>
            <person name="Yang G."/>
            <person name="Zhang L."/>
            <person name="Yang X."/>
            <person name="Zhao S."/>
            <person name="Ji Z."/>
            <person name="Zhou Q."/>
            <person name="Hu M."/>
            <person name="Wang Y."/>
            <person name="Chen M."/>
            <person name="Xu Y."/>
            <person name="Jin H."/>
            <person name="Xiao X."/>
            <person name="Hu G."/>
            <person name="Bao F."/>
            <person name="Hu Y."/>
            <person name="Wan P."/>
            <person name="Li L."/>
            <person name="Deng X."/>
            <person name="Kuang T."/>
            <person name="Xiang C."/>
            <person name="Zhu J.K."/>
            <person name="Oliver M.J."/>
            <person name="He Y."/>
        </authorList>
    </citation>
    <scope>NUCLEOTIDE SEQUENCE [LARGE SCALE GENOMIC DNA]</scope>
    <source>
        <strain evidence="2">cv. XS01</strain>
    </source>
</reference>
<evidence type="ECO:0000313" key="2">
    <source>
        <dbReference type="Proteomes" id="UP000250235"/>
    </source>
</evidence>
<proteinExistence type="predicted"/>
<dbReference type="Proteomes" id="UP000250235">
    <property type="component" value="Unassembled WGS sequence"/>
</dbReference>
<evidence type="ECO:0000313" key="1">
    <source>
        <dbReference type="EMBL" id="KZV58657.1"/>
    </source>
</evidence>
<dbReference type="AlphaFoldDB" id="A0A2Z7DFD8"/>
<sequence length="432" mass="48956">MVKRLATSPHDPLGITDSACKNQLVVVSIQYGPFNAYIPIRSTTIGKSRVAIDPIAMHTSWRSNSDIASVTSIEYPRMSASGESSTTMHRILHAMGSHPIPTPGDPKRVGKRVKIQVFEEQLVDSAYVEEMQDMTLQSAEAKIDKDEAMSLDDLILSIPADIPLPSASIEITKIKMGTKIQIPGVDEKLCYLGGLPQITADDKGKEPLVEKDLVKGHPAREHYFSICANIDLLVTLREKIIEDVEQFFHSFSFKKLASLNVEEISKKEELVLSWGETESIHEALRRKRYILLKYRETLVRKLLDRGRKILSRAKEPLRLIYNPRDRGAMIARSNTNTPSKCWIRTMIYVDGVWTIEPCADRWVKIPRQVISSEVHRQRQYDDTLPPVNIFYKTLTKRWADICFEVVDFCASRRLLPVGSLQLMVPEIGSLSK</sequence>
<keyword evidence="2" id="KW-1185">Reference proteome</keyword>
<organism evidence="1 2">
    <name type="scientific">Dorcoceras hygrometricum</name>
    <dbReference type="NCBI Taxonomy" id="472368"/>
    <lineage>
        <taxon>Eukaryota</taxon>
        <taxon>Viridiplantae</taxon>
        <taxon>Streptophyta</taxon>
        <taxon>Embryophyta</taxon>
        <taxon>Tracheophyta</taxon>
        <taxon>Spermatophyta</taxon>
        <taxon>Magnoliopsida</taxon>
        <taxon>eudicotyledons</taxon>
        <taxon>Gunneridae</taxon>
        <taxon>Pentapetalae</taxon>
        <taxon>asterids</taxon>
        <taxon>lamiids</taxon>
        <taxon>Lamiales</taxon>
        <taxon>Gesneriaceae</taxon>
        <taxon>Didymocarpoideae</taxon>
        <taxon>Trichosporeae</taxon>
        <taxon>Loxocarpinae</taxon>
        <taxon>Dorcoceras</taxon>
    </lineage>
</organism>
<accession>A0A2Z7DFD8</accession>
<name>A0A2Z7DFD8_9LAMI</name>